<dbReference type="InterPro" id="IPR002397">
    <property type="entry name" value="Cyt_P450_B"/>
</dbReference>
<dbReference type="FunFam" id="1.10.630.10:FF:000018">
    <property type="entry name" value="Cytochrome P450 monooxygenase"/>
    <property type="match status" value="1"/>
</dbReference>
<dbReference type="GO" id="GO:0005506">
    <property type="term" value="F:iron ion binding"/>
    <property type="evidence" value="ECO:0007669"/>
    <property type="project" value="InterPro"/>
</dbReference>
<keyword evidence="5 7" id="KW-0408">Iron</keyword>
<dbReference type="RefSeq" id="WP_229789905.1">
    <property type="nucleotide sequence ID" value="NZ_BMQC01000021.1"/>
</dbReference>
<dbReference type="GO" id="GO:0004497">
    <property type="term" value="F:monooxygenase activity"/>
    <property type="evidence" value="ECO:0007669"/>
    <property type="project" value="UniProtKB-KW"/>
</dbReference>
<dbReference type="SUPFAM" id="SSF48264">
    <property type="entry name" value="Cytochrome P450"/>
    <property type="match status" value="1"/>
</dbReference>
<evidence type="ECO:0000256" key="7">
    <source>
        <dbReference type="RuleBase" id="RU000461"/>
    </source>
</evidence>
<evidence type="ECO:0000256" key="5">
    <source>
        <dbReference type="ARBA" id="ARBA00023004"/>
    </source>
</evidence>
<dbReference type="PANTHER" id="PTHR46696">
    <property type="entry name" value="P450, PUTATIVE (EUROFUNG)-RELATED"/>
    <property type="match status" value="1"/>
</dbReference>
<dbReference type="Gene3D" id="1.10.630.10">
    <property type="entry name" value="Cytochrome P450"/>
    <property type="match status" value="1"/>
</dbReference>
<dbReference type="PRINTS" id="PR00385">
    <property type="entry name" value="P450"/>
</dbReference>
<evidence type="ECO:0000313" key="8">
    <source>
        <dbReference type="EMBL" id="GGK41789.1"/>
    </source>
</evidence>
<evidence type="ECO:0000256" key="2">
    <source>
        <dbReference type="ARBA" id="ARBA00022617"/>
    </source>
</evidence>
<name>A0A8J3BU29_9ACTN</name>
<reference evidence="8" key="2">
    <citation type="submission" date="2020-09" db="EMBL/GenBank/DDBJ databases">
        <authorList>
            <person name="Sun Q."/>
            <person name="Ohkuma M."/>
        </authorList>
    </citation>
    <scope>NUCLEOTIDE SEQUENCE</scope>
    <source>
        <strain evidence="8">JCM 3091</strain>
    </source>
</reference>
<reference evidence="8" key="1">
    <citation type="journal article" date="2014" name="Int. J. Syst. Evol. Microbiol.">
        <title>Complete genome sequence of Corynebacterium casei LMG S-19264T (=DSM 44701T), isolated from a smear-ripened cheese.</title>
        <authorList>
            <consortium name="US DOE Joint Genome Institute (JGI-PGF)"/>
            <person name="Walter F."/>
            <person name="Albersmeier A."/>
            <person name="Kalinowski J."/>
            <person name="Ruckert C."/>
        </authorList>
    </citation>
    <scope>NUCLEOTIDE SEQUENCE</scope>
    <source>
        <strain evidence="8">JCM 3091</strain>
    </source>
</reference>
<organism evidence="8 9">
    <name type="scientific">Pilimelia terevasa</name>
    <dbReference type="NCBI Taxonomy" id="53372"/>
    <lineage>
        <taxon>Bacteria</taxon>
        <taxon>Bacillati</taxon>
        <taxon>Actinomycetota</taxon>
        <taxon>Actinomycetes</taxon>
        <taxon>Micromonosporales</taxon>
        <taxon>Micromonosporaceae</taxon>
        <taxon>Pilimelia</taxon>
    </lineage>
</organism>
<evidence type="ECO:0000256" key="6">
    <source>
        <dbReference type="ARBA" id="ARBA00023033"/>
    </source>
</evidence>
<dbReference type="GO" id="GO:0017000">
    <property type="term" value="P:antibiotic biosynthetic process"/>
    <property type="evidence" value="ECO:0007669"/>
    <property type="project" value="UniProtKB-ARBA"/>
</dbReference>
<comment type="similarity">
    <text evidence="1 7">Belongs to the cytochrome P450 family.</text>
</comment>
<dbReference type="AlphaFoldDB" id="A0A8J3BU29"/>
<dbReference type="PRINTS" id="PR00359">
    <property type="entry name" value="BP450"/>
</dbReference>
<dbReference type="InterPro" id="IPR017972">
    <property type="entry name" value="Cyt_P450_CS"/>
</dbReference>
<keyword evidence="6 7" id="KW-0503">Monooxygenase</keyword>
<dbReference type="CDD" id="cd11029">
    <property type="entry name" value="CYP107-like"/>
    <property type="match status" value="1"/>
</dbReference>
<dbReference type="GO" id="GO:0020037">
    <property type="term" value="F:heme binding"/>
    <property type="evidence" value="ECO:0007669"/>
    <property type="project" value="InterPro"/>
</dbReference>
<keyword evidence="4 7" id="KW-0560">Oxidoreductase</keyword>
<dbReference type="PANTHER" id="PTHR46696:SF6">
    <property type="entry name" value="P450, PUTATIVE (EUROFUNG)-RELATED"/>
    <property type="match status" value="1"/>
</dbReference>
<dbReference type="PROSITE" id="PS00086">
    <property type="entry name" value="CYTOCHROME_P450"/>
    <property type="match status" value="1"/>
</dbReference>
<keyword evidence="2 7" id="KW-0349">Heme</keyword>
<evidence type="ECO:0000313" key="9">
    <source>
        <dbReference type="Proteomes" id="UP000662200"/>
    </source>
</evidence>
<accession>A0A8J3BU29</accession>
<dbReference type="EMBL" id="BMQC01000021">
    <property type="protein sequence ID" value="GGK41789.1"/>
    <property type="molecule type" value="Genomic_DNA"/>
</dbReference>
<proteinExistence type="inferred from homology"/>
<evidence type="ECO:0000256" key="4">
    <source>
        <dbReference type="ARBA" id="ARBA00023002"/>
    </source>
</evidence>
<dbReference type="Proteomes" id="UP000662200">
    <property type="component" value="Unassembled WGS sequence"/>
</dbReference>
<dbReference type="InterPro" id="IPR036396">
    <property type="entry name" value="Cyt_P450_sf"/>
</dbReference>
<evidence type="ECO:0000256" key="3">
    <source>
        <dbReference type="ARBA" id="ARBA00022723"/>
    </source>
</evidence>
<dbReference type="Pfam" id="PF00067">
    <property type="entry name" value="p450"/>
    <property type="match status" value="1"/>
</dbReference>
<evidence type="ECO:0000256" key="1">
    <source>
        <dbReference type="ARBA" id="ARBA00010617"/>
    </source>
</evidence>
<comment type="caution">
    <text evidence="8">The sequence shown here is derived from an EMBL/GenBank/DDBJ whole genome shotgun (WGS) entry which is preliminary data.</text>
</comment>
<gene>
    <name evidence="8" type="ORF">GCM10010124_38240</name>
</gene>
<dbReference type="InterPro" id="IPR001128">
    <property type="entry name" value="Cyt_P450"/>
</dbReference>
<keyword evidence="3 7" id="KW-0479">Metal-binding</keyword>
<keyword evidence="9" id="KW-1185">Reference proteome</keyword>
<protein>
    <submittedName>
        <fullName evidence="8">Cytochrome P450 hydroxylase</fullName>
    </submittedName>
</protein>
<dbReference type="GO" id="GO:0016705">
    <property type="term" value="F:oxidoreductase activity, acting on paired donors, with incorporation or reduction of molecular oxygen"/>
    <property type="evidence" value="ECO:0007669"/>
    <property type="project" value="InterPro"/>
</dbReference>
<sequence>MQSVSLVALLSTSDRFGAFDALADAGPGVHPLTMPDGGRAWLVTGYDEVRRGLADPRFSLNRANATSWSGLGLPGALDVHLLNVDPPQHTRLRRLAAAAFQPAQVERLLPAISRAAGHLLDGWTDGTTVDLVGDYAAPLTIGVLADLLGVPAADQRRFRELVAHMLACESRGDRAGLAATVREVDLAVRALVAHRRGHPGDDLITSLVHAHDADDRLSEDELRSMAFLILLAGTENTVHLIGNAALLLLERPQVRSALVADPDRAAAWVEEVLRVAPPAPLAIRRFPRADVTLAGVVIPAGDAVLFGIAAANRDAVRYPRAAEPCPGRTGPPQLGFGHGPHYCLGAGLARAQARVALTALLSRFPTLTSPDAEGPRWLASVRTNGLARLPVTLGSPPAPTRAGAPDS</sequence>